<dbReference type="EMBL" id="UZAI01017773">
    <property type="protein sequence ID" value="VDP29342.1"/>
    <property type="molecule type" value="Genomic_DNA"/>
</dbReference>
<sequence>MAQTFHIVRRRWAKQELHIYNRRTSGTQNNYQPTSMSGSSIQVSRQFYCSGQKLGQLRKSSSRKYKCLLTAVYAKHFGSVDQTLSPTTYCGKNKSDLSGGSNREGVLQVDRTHIEESTQVRYKVSPHLESSRPKEKRKTKELNTTRNGDRYEKNEQALGRIRKEGPG</sequence>
<dbReference type="Proteomes" id="UP000277204">
    <property type="component" value="Unassembled WGS sequence"/>
</dbReference>
<dbReference type="AlphaFoldDB" id="A0A183MS05"/>
<organism evidence="2 3">
    <name type="scientific">Schistosoma margrebowiei</name>
    <dbReference type="NCBI Taxonomy" id="48269"/>
    <lineage>
        <taxon>Eukaryota</taxon>
        <taxon>Metazoa</taxon>
        <taxon>Spiralia</taxon>
        <taxon>Lophotrochozoa</taxon>
        <taxon>Platyhelminthes</taxon>
        <taxon>Trematoda</taxon>
        <taxon>Digenea</taxon>
        <taxon>Strigeidida</taxon>
        <taxon>Schistosomatoidea</taxon>
        <taxon>Schistosomatidae</taxon>
        <taxon>Schistosoma</taxon>
    </lineage>
</organism>
<protein>
    <submittedName>
        <fullName evidence="2">Uncharacterized protein</fullName>
    </submittedName>
</protein>
<evidence type="ECO:0000256" key="1">
    <source>
        <dbReference type="SAM" id="MobiDB-lite"/>
    </source>
</evidence>
<reference evidence="2 3" key="1">
    <citation type="submission" date="2018-11" db="EMBL/GenBank/DDBJ databases">
        <authorList>
            <consortium name="Pathogen Informatics"/>
        </authorList>
    </citation>
    <scope>NUCLEOTIDE SEQUENCE [LARGE SCALE GENOMIC DNA]</scope>
    <source>
        <strain evidence="2 3">Zambia</strain>
    </source>
</reference>
<name>A0A183MS05_9TREM</name>
<evidence type="ECO:0000313" key="2">
    <source>
        <dbReference type="EMBL" id="VDP29342.1"/>
    </source>
</evidence>
<gene>
    <name evidence="2" type="ORF">SMRZ_LOCUS18830</name>
</gene>
<keyword evidence="3" id="KW-1185">Reference proteome</keyword>
<accession>A0A183MS05</accession>
<proteinExistence type="predicted"/>
<evidence type="ECO:0000313" key="3">
    <source>
        <dbReference type="Proteomes" id="UP000277204"/>
    </source>
</evidence>
<feature type="compositionally biased region" description="Basic and acidic residues" evidence="1">
    <location>
        <begin position="129"/>
        <end position="167"/>
    </location>
</feature>
<feature type="region of interest" description="Disordered" evidence="1">
    <location>
        <begin position="123"/>
        <end position="167"/>
    </location>
</feature>